<evidence type="ECO:0000313" key="8">
    <source>
        <dbReference type="Proteomes" id="UP000009328"/>
    </source>
</evidence>
<dbReference type="Proteomes" id="UP000009328">
    <property type="component" value="Unassembled WGS sequence"/>
</dbReference>
<dbReference type="PANTHER" id="PTHR31001:SF89">
    <property type="entry name" value="ZN(2)-C6 FUNGAL-TYPE DOMAIN-CONTAINING PROTEIN"/>
    <property type="match status" value="1"/>
</dbReference>
<dbReference type="SUPFAM" id="SSF57701">
    <property type="entry name" value="Zn2/Cys6 DNA-binding domain"/>
    <property type="match status" value="1"/>
</dbReference>
<dbReference type="Gene3D" id="4.10.240.10">
    <property type="entry name" value="Zn(2)-C6 fungal-type DNA-binding domain"/>
    <property type="match status" value="1"/>
</dbReference>
<evidence type="ECO:0000256" key="1">
    <source>
        <dbReference type="ARBA" id="ARBA00004123"/>
    </source>
</evidence>
<evidence type="ECO:0000256" key="2">
    <source>
        <dbReference type="ARBA" id="ARBA00022723"/>
    </source>
</evidence>
<evidence type="ECO:0000313" key="7">
    <source>
        <dbReference type="EMBL" id="CCH41781.1"/>
    </source>
</evidence>
<dbReference type="Pfam" id="PF04082">
    <property type="entry name" value="Fungal_trans"/>
    <property type="match status" value="1"/>
</dbReference>
<dbReference type="InterPro" id="IPR036864">
    <property type="entry name" value="Zn2-C6_fun-type_DNA-bd_sf"/>
</dbReference>
<keyword evidence="4" id="KW-0539">Nucleus</keyword>
<evidence type="ECO:0000259" key="6">
    <source>
        <dbReference type="PROSITE" id="PS50048"/>
    </source>
</evidence>
<dbReference type="InterPro" id="IPR001138">
    <property type="entry name" value="Zn2Cys6_DnaBD"/>
</dbReference>
<proteinExistence type="predicted"/>
<dbReference type="CDD" id="cd00067">
    <property type="entry name" value="GAL4"/>
    <property type="match status" value="1"/>
</dbReference>
<dbReference type="Pfam" id="PF00172">
    <property type="entry name" value="Zn_clus"/>
    <property type="match status" value="1"/>
</dbReference>
<dbReference type="eggNOG" id="ENOG502S81P">
    <property type="taxonomic scope" value="Eukaryota"/>
</dbReference>
<organism evidence="7 8">
    <name type="scientific">Wickerhamomyces ciferrii (strain ATCC 14091 / BCRC 22168 / CBS 111 / JCM 3599 / NBRC 0793 / NRRL Y-1031 F-60-10)</name>
    <name type="common">Yeast</name>
    <name type="synonym">Pichia ciferrii</name>
    <dbReference type="NCBI Taxonomy" id="1206466"/>
    <lineage>
        <taxon>Eukaryota</taxon>
        <taxon>Fungi</taxon>
        <taxon>Dikarya</taxon>
        <taxon>Ascomycota</taxon>
        <taxon>Saccharomycotina</taxon>
        <taxon>Saccharomycetes</taxon>
        <taxon>Phaffomycetales</taxon>
        <taxon>Wickerhamomycetaceae</taxon>
        <taxon>Wickerhamomyces</taxon>
    </lineage>
</organism>
<dbReference type="HOGENOM" id="CLU_356478_0_0_1"/>
<dbReference type="GO" id="GO:0000981">
    <property type="term" value="F:DNA-binding transcription factor activity, RNA polymerase II-specific"/>
    <property type="evidence" value="ECO:0007669"/>
    <property type="project" value="InterPro"/>
</dbReference>
<sequence>MVESSTTINIAPAGPIPEPANNIPHIDQTAKVDEATKDSDQPKRRPRRSYNCGPCKRQKIKCDTQIPCAACKRHNRIDQCLASPPNPPSPDHKKKIRRISIQELSENSTPTVRSPNQNIENHVTPRTIKLPMGYYTSSFKINDSTESSNGGSLTPDEQMIDQFRDYRIGSPNKLLPKPWKNNPQEYKEHRNDEMFLKPLNNNHDDIFNLMKDQIEFLNVKLVSLESKIEKMNHKNTMKLPIDDNIFKYLTAIPHRVSFDDSQDQKSLNIKFLAPDKLDDWNDFIHCLPNMKFMTKMKKYFIEYLNFPIELISTKVLDSCFNEQIFKKTKDQVTTQDWESLSLVAIICSLSMLNYPKAELENVLKIDPDNVIYMSNTLFQVSKNCLNILKYRESPKLIHLQILILCHRYLQYFNKNDLLIITNSEMVSIAYALGLHGLPTPQNSLETEVSHKVWWIVCLKDTLVSLKLKTPPFIRIDSLPNTKSRESHILKAFVPAEISSFDSVLTPLVKVTKLLNEIPPALAHSSVEKAERLIMIDRQLTSVQIQANFRFMTSNRDQKKCFQEFYLYSVCIFGRLKVYEGLYFTSQEPSGWIVLSSIIESFFKKYADLRRVYDIKEEPSFFLGIVEQLIMVLVQSLIISILNPNVLPDNYKTIINSYFQIVYDDLYHLKGVNLNQSLPFYEQSFVTLKKLKSISVNQSLDSAQKMFSSVAPNSSTTSITSVLNKSRVFDSSESELGLLPTNEFFSHFLSRIYQSQYYHNAVTERDGWDLSEFLEEEQLIFLKCLGIV</sequence>
<dbReference type="GO" id="GO:0003677">
    <property type="term" value="F:DNA binding"/>
    <property type="evidence" value="ECO:0007669"/>
    <property type="project" value="InterPro"/>
</dbReference>
<dbReference type="GO" id="GO:0006351">
    <property type="term" value="P:DNA-templated transcription"/>
    <property type="evidence" value="ECO:0007669"/>
    <property type="project" value="InterPro"/>
</dbReference>
<dbReference type="AlphaFoldDB" id="K0KFV3"/>
<dbReference type="EMBL" id="CAIF01000029">
    <property type="protein sequence ID" value="CCH41781.1"/>
    <property type="molecule type" value="Genomic_DNA"/>
</dbReference>
<gene>
    <name evidence="7" type="ORF">BN7_1320</name>
</gene>
<dbReference type="CDD" id="cd12148">
    <property type="entry name" value="fungal_TF_MHR"/>
    <property type="match status" value="1"/>
</dbReference>
<accession>K0KFV3</accession>
<comment type="subcellular location">
    <subcellularLocation>
        <location evidence="1">Nucleus</location>
    </subcellularLocation>
</comment>
<dbReference type="SMART" id="SM00066">
    <property type="entry name" value="GAL4"/>
    <property type="match status" value="1"/>
</dbReference>
<reference evidence="7 8" key="1">
    <citation type="journal article" date="2012" name="Eukaryot. Cell">
        <title>Draft genome sequence of Wickerhamomyces ciferrii NRRL Y-1031 F-60-10.</title>
        <authorList>
            <person name="Schneider J."/>
            <person name="Andrea H."/>
            <person name="Blom J."/>
            <person name="Jaenicke S."/>
            <person name="Ruckert C."/>
            <person name="Schorsch C."/>
            <person name="Szczepanowski R."/>
            <person name="Farwick M."/>
            <person name="Goesmann A."/>
            <person name="Puhler A."/>
            <person name="Schaffer S."/>
            <person name="Tauch A."/>
            <person name="Kohler T."/>
            <person name="Brinkrolf K."/>
        </authorList>
    </citation>
    <scope>NUCLEOTIDE SEQUENCE [LARGE SCALE GENOMIC DNA]</scope>
    <source>
        <strain evidence="8">ATCC 14091 / BCRC 22168 / CBS 111 / JCM 3599 / NBRC 0793 / NRRL Y-1031 F-60-10</strain>
    </source>
</reference>
<dbReference type="InterPro" id="IPR007219">
    <property type="entry name" value="XnlR_reg_dom"/>
</dbReference>
<dbReference type="GO" id="GO:0005634">
    <property type="term" value="C:nucleus"/>
    <property type="evidence" value="ECO:0007669"/>
    <property type="project" value="UniProtKB-SubCell"/>
</dbReference>
<dbReference type="InParanoid" id="K0KFV3"/>
<keyword evidence="2" id="KW-0479">Metal-binding</keyword>
<feature type="compositionally biased region" description="Basic and acidic residues" evidence="5">
    <location>
        <begin position="28"/>
        <end position="43"/>
    </location>
</feature>
<dbReference type="GO" id="GO:0008270">
    <property type="term" value="F:zinc ion binding"/>
    <property type="evidence" value="ECO:0007669"/>
    <property type="project" value="InterPro"/>
</dbReference>
<feature type="region of interest" description="Disordered" evidence="5">
    <location>
        <begin position="1"/>
        <end position="54"/>
    </location>
</feature>
<dbReference type="PANTHER" id="PTHR31001">
    <property type="entry name" value="UNCHARACTERIZED TRANSCRIPTIONAL REGULATORY PROTEIN"/>
    <property type="match status" value="1"/>
</dbReference>
<evidence type="ECO:0000256" key="4">
    <source>
        <dbReference type="ARBA" id="ARBA00023242"/>
    </source>
</evidence>
<dbReference type="PROSITE" id="PS50048">
    <property type="entry name" value="ZN2_CY6_FUNGAL_2"/>
    <property type="match status" value="1"/>
</dbReference>
<comment type="caution">
    <text evidence="7">The sequence shown here is derived from an EMBL/GenBank/DDBJ whole genome shotgun (WGS) entry which is preliminary data.</text>
</comment>
<name>K0KFV3_WICCF</name>
<feature type="domain" description="Zn(2)-C6 fungal-type" evidence="6">
    <location>
        <begin position="51"/>
        <end position="80"/>
    </location>
</feature>
<evidence type="ECO:0000256" key="5">
    <source>
        <dbReference type="SAM" id="MobiDB-lite"/>
    </source>
</evidence>
<dbReference type="STRING" id="1206466.K0KFV3"/>
<keyword evidence="8" id="KW-1185">Reference proteome</keyword>
<evidence type="ECO:0000256" key="3">
    <source>
        <dbReference type="ARBA" id="ARBA00022833"/>
    </source>
</evidence>
<dbReference type="InterPro" id="IPR050613">
    <property type="entry name" value="Sec_Metabolite_Reg"/>
</dbReference>
<protein>
    <submittedName>
        <fullName evidence="7">Acetamidase regulatory protein</fullName>
    </submittedName>
</protein>
<keyword evidence="3" id="KW-0862">Zinc</keyword>